<comment type="caution">
    <text evidence="1">The sequence shown here is derived from an EMBL/GenBank/DDBJ whole genome shotgun (WGS) entry which is preliminary data.</text>
</comment>
<dbReference type="EMBL" id="CM045760">
    <property type="protein sequence ID" value="KAI8025137.1"/>
    <property type="molecule type" value="Genomic_DNA"/>
</dbReference>
<organism evidence="1 2">
    <name type="scientific">Camellia lanceoleosa</name>
    <dbReference type="NCBI Taxonomy" id="1840588"/>
    <lineage>
        <taxon>Eukaryota</taxon>
        <taxon>Viridiplantae</taxon>
        <taxon>Streptophyta</taxon>
        <taxon>Embryophyta</taxon>
        <taxon>Tracheophyta</taxon>
        <taxon>Spermatophyta</taxon>
        <taxon>Magnoliopsida</taxon>
        <taxon>eudicotyledons</taxon>
        <taxon>Gunneridae</taxon>
        <taxon>Pentapetalae</taxon>
        <taxon>asterids</taxon>
        <taxon>Ericales</taxon>
        <taxon>Theaceae</taxon>
        <taxon>Camellia</taxon>
    </lineage>
</organism>
<accession>A0ACC0IJS6</accession>
<sequence>MGLLSRCQNRNHWIELNPRADSVTLHFQPTPSLTLTLISSFLVSDFKLKSDPLLSLSLSLLLLPYPPSSLTPDAALQSRLAR</sequence>
<evidence type="ECO:0000313" key="1">
    <source>
        <dbReference type="EMBL" id="KAI8025137.1"/>
    </source>
</evidence>
<gene>
    <name evidence="1" type="ORF">LOK49_LG02G02694</name>
</gene>
<reference evidence="1 2" key="1">
    <citation type="journal article" date="2022" name="Plant J.">
        <title>Chromosome-level genome of Camellia lanceoleosa provides a valuable resource for understanding genome evolution and self-incompatibility.</title>
        <authorList>
            <person name="Gong W."/>
            <person name="Xiao S."/>
            <person name="Wang L."/>
            <person name="Liao Z."/>
            <person name="Chang Y."/>
            <person name="Mo W."/>
            <person name="Hu G."/>
            <person name="Li W."/>
            <person name="Zhao G."/>
            <person name="Zhu H."/>
            <person name="Hu X."/>
            <person name="Ji K."/>
            <person name="Xiang X."/>
            <person name="Song Q."/>
            <person name="Yuan D."/>
            <person name="Jin S."/>
            <person name="Zhang L."/>
        </authorList>
    </citation>
    <scope>NUCLEOTIDE SEQUENCE [LARGE SCALE GENOMIC DNA]</scope>
    <source>
        <strain evidence="1">SQ_2022a</strain>
    </source>
</reference>
<name>A0ACC0IJS6_9ERIC</name>
<evidence type="ECO:0000313" key="2">
    <source>
        <dbReference type="Proteomes" id="UP001060215"/>
    </source>
</evidence>
<protein>
    <submittedName>
        <fullName evidence="1">Uncharacterized protein</fullName>
    </submittedName>
</protein>
<keyword evidence="2" id="KW-1185">Reference proteome</keyword>
<dbReference type="Proteomes" id="UP001060215">
    <property type="component" value="Chromosome 3"/>
</dbReference>
<proteinExistence type="predicted"/>